<reference evidence="2" key="1">
    <citation type="submission" date="2021-01" db="EMBL/GenBank/DDBJ databases">
        <authorList>
            <person name="Corre E."/>
            <person name="Pelletier E."/>
            <person name="Niang G."/>
            <person name="Scheremetjew M."/>
            <person name="Finn R."/>
            <person name="Kale V."/>
            <person name="Holt S."/>
            <person name="Cochrane G."/>
            <person name="Meng A."/>
            <person name="Brown T."/>
            <person name="Cohen L."/>
        </authorList>
    </citation>
    <scope>NUCLEOTIDE SEQUENCE</scope>
    <source>
        <strain evidence="2">NIES-381</strain>
    </source>
</reference>
<sequence length="236" mass="26892">MFPPTTMDTGTPHFLSMSEDAQKIPDDDQPHDEENPSTQEMNDDYSNAEVDEHDNAEEADPQAHDQEIQKEEVDEEEEDEDDAEYDEEGEESEEDEDEEEEETEKGKKKKAKWYDNLDKDEQLQEINEWVHGRGVQVPLSKFCWTDKRGQTRELKKSRITAITNSIKANGILKQATCQVLFKKGMCFTVLYMRTPKLQFAPFGFTGTGESVHSFPVSQMEPSSPLLASITRGSSTS</sequence>
<evidence type="ECO:0000256" key="1">
    <source>
        <dbReference type="SAM" id="MobiDB-lite"/>
    </source>
</evidence>
<gene>
    <name evidence="2" type="ORF">EGYM00392_LOCUS10954</name>
</gene>
<evidence type="ECO:0000313" key="2">
    <source>
        <dbReference type="EMBL" id="CAD8999881.1"/>
    </source>
</evidence>
<dbReference type="AlphaFoldDB" id="A0A7S1N608"/>
<accession>A0A7S1N608</accession>
<name>A0A7S1N608_9EUGL</name>
<organism evidence="2">
    <name type="scientific">Eutreptiella gymnastica</name>
    <dbReference type="NCBI Taxonomy" id="73025"/>
    <lineage>
        <taxon>Eukaryota</taxon>
        <taxon>Discoba</taxon>
        <taxon>Euglenozoa</taxon>
        <taxon>Euglenida</taxon>
        <taxon>Spirocuta</taxon>
        <taxon>Euglenophyceae</taxon>
        <taxon>Eutreptiales</taxon>
        <taxon>Eutreptiaceae</taxon>
        <taxon>Eutreptiella</taxon>
    </lineage>
</organism>
<feature type="region of interest" description="Disordered" evidence="1">
    <location>
        <begin position="1"/>
        <end position="110"/>
    </location>
</feature>
<protein>
    <submittedName>
        <fullName evidence="2">Uncharacterized protein</fullName>
    </submittedName>
</protein>
<feature type="compositionally biased region" description="Acidic residues" evidence="1">
    <location>
        <begin position="49"/>
        <end position="60"/>
    </location>
</feature>
<dbReference type="EMBL" id="HBGA01030088">
    <property type="protein sequence ID" value="CAD8999881.1"/>
    <property type="molecule type" value="Transcribed_RNA"/>
</dbReference>
<proteinExistence type="predicted"/>
<feature type="compositionally biased region" description="Basic and acidic residues" evidence="1">
    <location>
        <begin position="20"/>
        <end position="34"/>
    </location>
</feature>
<feature type="compositionally biased region" description="Basic and acidic residues" evidence="1">
    <location>
        <begin position="61"/>
        <end position="71"/>
    </location>
</feature>
<feature type="compositionally biased region" description="Acidic residues" evidence="1">
    <location>
        <begin position="72"/>
        <end position="103"/>
    </location>
</feature>